<feature type="region of interest" description="Disordered" evidence="2">
    <location>
        <begin position="272"/>
        <end position="295"/>
    </location>
</feature>
<sequence>MVGVAVVDARELKPALSLHEMLCGAEQLQRGDRSPGSVGQESQSDRTSSEASENGWDDDMAPNARKGFQPYHSQSVPKSEDLGAHANGVAASGAPLTTMMLRNIPNKYTQNSLLKEINESGFAGAYDFFYLPMDVQNRSNVGYAFINFLSAAEAERFRKAFSEHHFQRFHSRKIGSVCVAHVQGLDANLRHFENRAVTQARNDQYRPIVLRGQQRIDFDQAVARARAKESTPLPASQQLGPNSAKPCPSMEDSRYSLEASIRKLLEVSRQNAPVSSAKAASEARPQAAMAKANDDASREADVAQLLSLRSLLIQQLSSSKDPRRLSATAAPRWSPGPLPPAFDGPPQDAPAYVNPVSFGMSSCRYVANFACSPTVLDSLDLLPRRIGDKFVI</sequence>
<dbReference type="AlphaFoldDB" id="A0A7S4SWG0"/>
<accession>A0A7S4SWG0</accession>
<feature type="region of interest" description="Disordered" evidence="2">
    <location>
        <begin position="27"/>
        <end position="81"/>
    </location>
</feature>
<dbReference type="PANTHER" id="PTHR23189">
    <property type="entry name" value="RNA RECOGNITION MOTIF-CONTAINING"/>
    <property type="match status" value="1"/>
</dbReference>
<name>A0A7S4SWG0_9DINO</name>
<organism evidence="4">
    <name type="scientific">Alexandrium monilatum</name>
    <dbReference type="NCBI Taxonomy" id="311494"/>
    <lineage>
        <taxon>Eukaryota</taxon>
        <taxon>Sar</taxon>
        <taxon>Alveolata</taxon>
        <taxon>Dinophyceae</taxon>
        <taxon>Gonyaulacales</taxon>
        <taxon>Pyrocystaceae</taxon>
        <taxon>Alexandrium</taxon>
    </lineage>
</organism>
<dbReference type="Pfam" id="PF04059">
    <property type="entry name" value="RRM_2"/>
    <property type="match status" value="1"/>
</dbReference>
<dbReference type="SUPFAM" id="SSF54928">
    <property type="entry name" value="RNA-binding domain, RBD"/>
    <property type="match status" value="1"/>
</dbReference>
<keyword evidence="1" id="KW-0694">RNA-binding</keyword>
<proteinExistence type="predicted"/>
<evidence type="ECO:0000259" key="3">
    <source>
        <dbReference type="Pfam" id="PF04059"/>
    </source>
</evidence>
<dbReference type="InterPro" id="IPR007201">
    <property type="entry name" value="Mei2-like_Rrm_C"/>
</dbReference>
<dbReference type="InterPro" id="IPR035979">
    <property type="entry name" value="RBD_domain_sf"/>
</dbReference>
<feature type="domain" description="Mei2-like C-terminal RNA recognition motif" evidence="3">
    <location>
        <begin position="97"/>
        <end position="192"/>
    </location>
</feature>
<gene>
    <name evidence="4" type="ORF">AMON00008_LOCUS57691</name>
</gene>
<dbReference type="Gene3D" id="3.30.70.330">
    <property type="match status" value="1"/>
</dbReference>
<evidence type="ECO:0000256" key="1">
    <source>
        <dbReference type="ARBA" id="ARBA00022884"/>
    </source>
</evidence>
<dbReference type="GO" id="GO:0003723">
    <property type="term" value="F:RNA binding"/>
    <property type="evidence" value="ECO:0007669"/>
    <property type="project" value="UniProtKB-KW"/>
</dbReference>
<dbReference type="CDD" id="cd12277">
    <property type="entry name" value="RRM3_MEI2_EAR1_like"/>
    <property type="match status" value="1"/>
</dbReference>
<dbReference type="EMBL" id="HBNR01080739">
    <property type="protein sequence ID" value="CAE4657741.1"/>
    <property type="molecule type" value="Transcribed_RNA"/>
</dbReference>
<feature type="region of interest" description="Disordered" evidence="2">
    <location>
        <begin position="227"/>
        <end position="252"/>
    </location>
</feature>
<evidence type="ECO:0000256" key="2">
    <source>
        <dbReference type="SAM" id="MobiDB-lite"/>
    </source>
</evidence>
<feature type="region of interest" description="Disordered" evidence="2">
    <location>
        <begin position="320"/>
        <end position="339"/>
    </location>
</feature>
<dbReference type="InterPro" id="IPR012677">
    <property type="entry name" value="Nucleotide-bd_a/b_plait_sf"/>
</dbReference>
<reference evidence="4" key="1">
    <citation type="submission" date="2021-01" db="EMBL/GenBank/DDBJ databases">
        <authorList>
            <person name="Corre E."/>
            <person name="Pelletier E."/>
            <person name="Niang G."/>
            <person name="Scheremetjew M."/>
            <person name="Finn R."/>
            <person name="Kale V."/>
            <person name="Holt S."/>
            <person name="Cochrane G."/>
            <person name="Meng A."/>
            <person name="Brown T."/>
            <person name="Cohen L."/>
        </authorList>
    </citation>
    <scope>NUCLEOTIDE SEQUENCE</scope>
    <source>
        <strain evidence="4">CCMP3105</strain>
    </source>
</reference>
<evidence type="ECO:0000313" key="4">
    <source>
        <dbReference type="EMBL" id="CAE4657741.1"/>
    </source>
</evidence>
<protein>
    <recommendedName>
        <fullName evidence="3">Mei2-like C-terminal RNA recognition motif domain-containing protein</fullName>
    </recommendedName>
</protein>